<dbReference type="GO" id="GO:0034454">
    <property type="term" value="P:microtubule anchoring at centrosome"/>
    <property type="evidence" value="ECO:0007669"/>
    <property type="project" value="InterPro"/>
</dbReference>
<organism evidence="3 4">
    <name type="scientific">Onychostoma macrolepis</name>
    <dbReference type="NCBI Taxonomy" id="369639"/>
    <lineage>
        <taxon>Eukaryota</taxon>
        <taxon>Metazoa</taxon>
        <taxon>Chordata</taxon>
        <taxon>Craniata</taxon>
        <taxon>Vertebrata</taxon>
        <taxon>Euteleostomi</taxon>
        <taxon>Actinopterygii</taxon>
        <taxon>Neopterygii</taxon>
        <taxon>Teleostei</taxon>
        <taxon>Ostariophysi</taxon>
        <taxon>Cypriniformes</taxon>
        <taxon>Cyprinidae</taxon>
        <taxon>Acrossocheilinae</taxon>
        <taxon>Onychostoma</taxon>
    </lineage>
</organism>
<dbReference type="AlphaFoldDB" id="A0A7J6DI16"/>
<dbReference type="PANTHER" id="PTHR14164">
    <property type="entry name" value="PERICENTRIOLAR MATERIAL 1-RELATED"/>
    <property type="match status" value="1"/>
</dbReference>
<protein>
    <recommendedName>
        <fullName evidence="2">Pericentriolar material 1 protein C-terminal domain-containing protein</fullName>
    </recommendedName>
</protein>
<dbReference type="GO" id="GO:0034451">
    <property type="term" value="C:centriolar satellite"/>
    <property type="evidence" value="ECO:0007669"/>
    <property type="project" value="TreeGrafter"/>
</dbReference>
<evidence type="ECO:0000313" key="3">
    <source>
        <dbReference type="EMBL" id="KAF4118920.1"/>
    </source>
</evidence>
<gene>
    <name evidence="3" type="ORF">G5714_000971</name>
</gene>
<dbReference type="Proteomes" id="UP000579812">
    <property type="component" value="Unassembled WGS sequence"/>
</dbReference>
<feature type="domain" description="Pericentriolar material 1 protein C-terminal" evidence="2">
    <location>
        <begin position="1"/>
        <end position="56"/>
    </location>
</feature>
<dbReference type="GO" id="GO:0071539">
    <property type="term" value="P:protein localization to centrosome"/>
    <property type="evidence" value="ECO:0007669"/>
    <property type="project" value="InterPro"/>
</dbReference>
<dbReference type="GO" id="GO:1905515">
    <property type="term" value="P:non-motile cilium assembly"/>
    <property type="evidence" value="ECO:0007669"/>
    <property type="project" value="TreeGrafter"/>
</dbReference>
<dbReference type="PANTHER" id="PTHR14164:SF12">
    <property type="entry name" value="PERICENTRIOLAR MATERIAL 1 PROTEIN"/>
    <property type="match status" value="1"/>
</dbReference>
<evidence type="ECO:0000259" key="2">
    <source>
        <dbReference type="Pfam" id="PF15717"/>
    </source>
</evidence>
<proteinExistence type="predicted"/>
<feature type="region of interest" description="Disordered" evidence="1">
    <location>
        <begin position="1"/>
        <end position="21"/>
    </location>
</feature>
<dbReference type="InterPro" id="IPR024138">
    <property type="entry name" value="Pericentriolar_Pcm1"/>
</dbReference>
<dbReference type="EMBL" id="JAAMOB010000001">
    <property type="protein sequence ID" value="KAF4118920.1"/>
    <property type="molecule type" value="Genomic_DNA"/>
</dbReference>
<dbReference type="GO" id="GO:0036064">
    <property type="term" value="C:ciliary basal body"/>
    <property type="evidence" value="ECO:0007669"/>
    <property type="project" value="TreeGrafter"/>
</dbReference>
<name>A0A7J6DI16_9TELE</name>
<sequence>MINTDEAGSGNTSQRSDEEDFVKVEDLPLQMSVLCEEELCKRISEEQQNNNLTVEILNGNKEEITGLVGNAQALKEPETIGAQSA</sequence>
<keyword evidence="4" id="KW-1185">Reference proteome</keyword>
<evidence type="ECO:0000313" key="4">
    <source>
        <dbReference type="Proteomes" id="UP000579812"/>
    </source>
</evidence>
<dbReference type="Pfam" id="PF15717">
    <property type="entry name" value="PCM1_C"/>
    <property type="match status" value="1"/>
</dbReference>
<evidence type="ECO:0000256" key="1">
    <source>
        <dbReference type="SAM" id="MobiDB-lite"/>
    </source>
</evidence>
<comment type="caution">
    <text evidence="3">The sequence shown here is derived from an EMBL/GenBank/DDBJ whole genome shotgun (WGS) entry which is preliminary data.</text>
</comment>
<dbReference type="InterPro" id="IPR031446">
    <property type="entry name" value="PCM1_C"/>
</dbReference>
<reference evidence="3 4" key="1">
    <citation type="submission" date="2020-04" db="EMBL/GenBank/DDBJ databases">
        <title>Chromosome-level genome assembly of a cyprinid fish Onychostoma macrolepis by integration of Nanopore Sequencing, Bionano and Hi-C technology.</title>
        <authorList>
            <person name="Wang D."/>
        </authorList>
    </citation>
    <scope>NUCLEOTIDE SEQUENCE [LARGE SCALE GENOMIC DNA]</scope>
    <source>
        <strain evidence="3">SWU-2019</strain>
        <tissue evidence="3">Muscle</tissue>
    </source>
</reference>
<accession>A0A7J6DI16</accession>